<protein>
    <recommendedName>
        <fullName evidence="15">Chitinase</fullName>
    </recommendedName>
</protein>
<feature type="region of interest" description="Disordered" evidence="9">
    <location>
        <begin position="418"/>
        <end position="442"/>
    </location>
</feature>
<evidence type="ECO:0000256" key="4">
    <source>
        <dbReference type="ARBA" id="ARBA00022801"/>
    </source>
</evidence>
<evidence type="ECO:0000256" key="10">
    <source>
        <dbReference type="SAM" id="SignalP"/>
    </source>
</evidence>
<dbReference type="AlphaFoldDB" id="A0AAW0SJQ0"/>
<dbReference type="InterPro" id="IPR050314">
    <property type="entry name" value="Glycosyl_Hydrlase_18"/>
</dbReference>
<evidence type="ECO:0000256" key="5">
    <source>
        <dbReference type="ARBA" id="ARBA00023157"/>
    </source>
</evidence>
<dbReference type="EMBL" id="JARAKH010000162">
    <property type="protein sequence ID" value="KAK8374967.1"/>
    <property type="molecule type" value="Genomic_DNA"/>
</dbReference>
<dbReference type="GO" id="GO:0005576">
    <property type="term" value="C:extracellular region"/>
    <property type="evidence" value="ECO:0007669"/>
    <property type="project" value="InterPro"/>
</dbReference>
<dbReference type="CDD" id="cd02872">
    <property type="entry name" value="GH18_chitolectin_chitotriosidase"/>
    <property type="match status" value="1"/>
</dbReference>
<accession>A0AAW0SJQ0</accession>
<keyword evidence="7 8" id="KW-0326">Glycosidase</keyword>
<dbReference type="PANTHER" id="PTHR11177">
    <property type="entry name" value="CHITINASE"/>
    <property type="match status" value="1"/>
</dbReference>
<comment type="similarity">
    <text evidence="1">Belongs to the glycosyl hydrolase 18 family. Chitinase class II subfamily.</text>
</comment>
<feature type="signal peptide" evidence="10">
    <location>
        <begin position="1"/>
        <end position="20"/>
    </location>
</feature>
<evidence type="ECO:0000256" key="6">
    <source>
        <dbReference type="ARBA" id="ARBA00023180"/>
    </source>
</evidence>
<organism evidence="13 14">
    <name type="scientific">Scylla paramamosain</name>
    <name type="common">Mud crab</name>
    <dbReference type="NCBI Taxonomy" id="85552"/>
    <lineage>
        <taxon>Eukaryota</taxon>
        <taxon>Metazoa</taxon>
        <taxon>Ecdysozoa</taxon>
        <taxon>Arthropoda</taxon>
        <taxon>Crustacea</taxon>
        <taxon>Multicrustacea</taxon>
        <taxon>Malacostraca</taxon>
        <taxon>Eumalacostraca</taxon>
        <taxon>Eucarida</taxon>
        <taxon>Decapoda</taxon>
        <taxon>Pleocyemata</taxon>
        <taxon>Brachyura</taxon>
        <taxon>Eubrachyura</taxon>
        <taxon>Portunoidea</taxon>
        <taxon>Portunidae</taxon>
        <taxon>Portuninae</taxon>
        <taxon>Scylla</taxon>
    </lineage>
</organism>
<evidence type="ECO:0000256" key="7">
    <source>
        <dbReference type="ARBA" id="ARBA00023295"/>
    </source>
</evidence>
<dbReference type="InterPro" id="IPR002557">
    <property type="entry name" value="Chitin-bd_dom"/>
</dbReference>
<evidence type="ECO:0008006" key="15">
    <source>
        <dbReference type="Google" id="ProtNLM"/>
    </source>
</evidence>
<dbReference type="SMART" id="SM00636">
    <property type="entry name" value="Glyco_18"/>
    <property type="match status" value="1"/>
</dbReference>
<feature type="domain" description="Chitin-binding type-2" evidence="11">
    <location>
        <begin position="482"/>
        <end position="546"/>
    </location>
</feature>
<proteinExistence type="inferred from homology"/>
<dbReference type="InterPro" id="IPR001223">
    <property type="entry name" value="Glyco_hydro18_cat"/>
</dbReference>
<evidence type="ECO:0000313" key="14">
    <source>
        <dbReference type="Proteomes" id="UP001487740"/>
    </source>
</evidence>
<dbReference type="FunFam" id="3.10.50.10:FF:000003">
    <property type="entry name" value="Class V chitinase CHIT5b"/>
    <property type="match status" value="1"/>
</dbReference>
<evidence type="ECO:0000256" key="8">
    <source>
        <dbReference type="RuleBase" id="RU000489"/>
    </source>
</evidence>
<evidence type="ECO:0000259" key="11">
    <source>
        <dbReference type="PROSITE" id="PS50940"/>
    </source>
</evidence>
<evidence type="ECO:0000256" key="1">
    <source>
        <dbReference type="ARBA" id="ARBA00009121"/>
    </source>
</evidence>
<dbReference type="Pfam" id="PF00704">
    <property type="entry name" value="Glyco_hydro_18"/>
    <property type="match status" value="1"/>
</dbReference>
<dbReference type="PROSITE" id="PS51910">
    <property type="entry name" value="GH18_2"/>
    <property type="match status" value="1"/>
</dbReference>
<dbReference type="Proteomes" id="UP001487740">
    <property type="component" value="Unassembled WGS sequence"/>
</dbReference>
<dbReference type="InterPro" id="IPR001579">
    <property type="entry name" value="Glyco_hydro_18_chit_AS"/>
</dbReference>
<dbReference type="PROSITE" id="PS01095">
    <property type="entry name" value="GH18_1"/>
    <property type="match status" value="1"/>
</dbReference>
<keyword evidence="4 8" id="KW-0378">Hydrolase</keyword>
<feature type="domain" description="Chitin-binding type-2" evidence="11">
    <location>
        <begin position="547"/>
        <end position="604"/>
    </location>
</feature>
<dbReference type="SUPFAM" id="SSF57625">
    <property type="entry name" value="Invertebrate chitin-binding proteins"/>
    <property type="match status" value="2"/>
</dbReference>
<dbReference type="SUPFAM" id="SSF54556">
    <property type="entry name" value="Chitinase insertion domain"/>
    <property type="match status" value="1"/>
</dbReference>
<dbReference type="PROSITE" id="PS50940">
    <property type="entry name" value="CHIT_BIND_II"/>
    <property type="match status" value="2"/>
</dbReference>
<dbReference type="InterPro" id="IPR011583">
    <property type="entry name" value="Chitinase_II/V-like_cat"/>
</dbReference>
<keyword evidence="6" id="KW-0325">Glycoprotein</keyword>
<dbReference type="GO" id="GO:0005975">
    <property type="term" value="P:carbohydrate metabolic process"/>
    <property type="evidence" value="ECO:0007669"/>
    <property type="project" value="InterPro"/>
</dbReference>
<name>A0AAW0SJQ0_SCYPA</name>
<sequence length="605" mass="68369">MRLLSLLPLLVAGLTSVVLAADADSGKVVCYFGSWAVWRPNDGKFDVDDIDPFLCTHLIFGFAGLSNETWQIEVLDPWNELCPDEEGGNNCAYDRFVALKEVNPSLTVLLAVGGWREGSVDYSVMADDAQKRKLFIDSTIALIRKHGFDGLDLDWEYPASRGGIPEDKENFVTLIQEMRQEFDKFSPPLFMSTAMAAGKPVIDAAYDIKPLVDLFDSFHIMNYDYHGAWETHTHHNSPLCGYYLDSGIELYYNVIFTINYYMELGLPREKIVMGIPTYGRCWTLDSLDDTGMLAPAHAPGPAGPYIKIPGTLGFNEICKRFHEMDCTVVRDPALHEPYFYCPSDKIWCGFDDAVSVFEKARYAKNMGLAGFLVWTIDTDDFRPRCYDQPFHLVKSMKEGFSLPADNNLPNCSYTPSTTALPTTTTTTPLPTTTLPPTTTTTPLPTTIPSPNHHHNNTGAYHHHHHSFPDHYSHSYHDSCPNNYRCSNHYPSPNHYFGFFFPHKDCNKYWECINGQAILQLCGPGTLFDEDLMLCNWENQVDTSDCTLWICEVDNTYLPHADCDKYYRCYSGSPHLEQCPNGLYWNQSLSLCDMPSNVDTSNCNPV</sequence>
<keyword evidence="2" id="KW-0147">Chitin-binding</keyword>
<evidence type="ECO:0000259" key="12">
    <source>
        <dbReference type="PROSITE" id="PS51910"/>
    </source>
</evidence>
<dbReference type="SUPFAM" id="SSF51445">
    <property type="entry name" value="(Trans)glycosidases"/>
    <property type="match status" value="1"/>
</dbReference>
<dbReference type="InterPro" id="IPR036508">
    <property type="entry name" value="Chitin-bd_dom_sf"/>
</dbReference>
<evidence type="ECO:0000256" key="2">
    <source>
        <dbReference type="ARBA" id="ARBA00022669"/>
    </source>
</evidence>
<dbReference type="GO" id="GO:0008061">
    <property type="term" value="F:chitin binding"/>
    <property type="evidence" value="ECO:0007669"/>
    <property type="project" value="UniProtKB-KW"/>
</dbReference>
<comment type="caution">
    <text evidence="13">The sequence shown here is derived from an EMBL/GenBank/DDBJ whole genome shotgun (WGS) entry which is preliminary data.</text>
</comment>
<evidence type="ECO:0000256" key="3">
    <source>
        <dbReference type="ARBA" id="ARBA00022729"/>
    </source>
</evidence>
<feature type="chain" id="PRO_5043833334" description="Chitinase" evidence="10">
    <location>
        <begin position="21"/>
        <end position="605"/>
    </location>
</feature>
<dbReference type="InterPro" id="IPR017853">
    <property type="entry name" value="GH"/>
</dbReference>
<dbReference type="Pfam" id="PF01607">
    <property type="entry name" value="CBM_14"/>
    <property type="match status" value="2"/>
</dbReference>
<dbReference type="SMART" id="SM00494">
    <property type="entry name" value="ChtBD2"/>
    <property type="match status" value="2"/>
</dbReference>
<dbReference type="GO" id="GO:0006032">
    <property type="term" value="P:chitin catabolic process"/>
    <property type="evidence" value="ECO:0007669"/>
    <property type="project" value="TreeGrafter"/>
</dbReference>
<dbReference type="Gene3D" id="2.170.140.10">
    <property type="entry name" value="Chitin binding domain"/>
    <property type="match status" value="2"/>
</dbReference>
<evidence type="ECO:0000256" key="9">
    <source>
        <dbReference type="SAM" id="MobiDB-lite"/>
    </source>
</evidence>
<dbReference type="GO" id="GO:0004568">
    <property type="term" value="F:chitinase activity"/>
    <property type="evidence" value="ECO:0007669"/>
    <property type="project" value="TreeGrafter"/>
</dbReference>
<keyword evidence="3 10" id="KW-0732">Signal</keyword>
<gene>
    <name evidence="13" type="ORF">O3P69_011314</name>
</gene>
<feature type="domain" description="GH18" evidence="12">
    <location>
        <begin position="26"/>
        <end position="403"/>
    </location>
</feature>
<reference evidence="13 14" key="1">
    <citation type="submission" date="2023-03" db="EMBL/GenBank/DDBJ databases">
        <title>High-quality genome of Scylla paramamosain provides insights in environmental adaptation.</title>
        <authorList>
            <person name="Zhang L."/>
        </authorList>
    </citation>
    <scope>NUCLEOTIDE SEQUENCE [LARGE SCALE GENOMIC DNA]</scope>
    <source>
        <strain evidence="13">LZ_2023a</strain>
        <tissue evidence="13">Muscle</tissue>
    </source>
</reference>
<dbReference type="Gene3D" id="3.10.50.10">
    <property type="match status" value="1"/>
</dbReference>
<dbReference type="InterPro" id="IPR029070">
    <property type="entry name" value="Chitinase_insertion_sf"/>
</dbReference>
<dbReference type="Gene3D" id="3.20.20.80">
    <property type="entry name" value="Glycosidases"/>
    <property type="match status" value="1"/>
</dbReference>
<evidence type="ECO:0000313" key="13">
    <source>
        <dbReference type="EMBL" id="KAK8374967.1"/>
    </source>
</evidence>
<keyword evidence="5" id="KW-1015">Disulfide bond</keyword>
<dbReference type="PANTHER" id="PTHR11177:SF360">
    <property type="entry name" value="CHITINASE 4-RELATED"/>
    <property type="match status" value="1"/>
</dbReference>
<keyword evidence="14" id="KW-1185">Reference proteome</keyword>